<evidence type="ECO:0000256" key="1">
    <source>
        <dbReference type="SAM" id="SignalP"/>
    </source>
</evidence>
<keyword evidence="3" id="KW-1185">Reference proteome</keyword>
<sequence>MKTTMTAISLLFASMSVTAMPSHGLDVSVNARNGAAIIEVLRDGQPVEGANVSAKNFTQSTNENGTTFFNLLSNRSQYVDFTITDDQGNTETVRKYVPRDRS</sequence>
<dbReference type="Proteomes" id="UP000011223">
    <property type="component" value="Unassembled WGS sequence"/>
</dbReference>
<keyword evidence="1" id="KW-0732">Signal</keyword>
<protein>
    <submittedName>
        <fullName evidence="2">Uncharacterized protein</fullName>
    </submittedName>
</protein>
<name>R1IUB6_9GAMM</name>
<accession>R1IUB6</accession>
<dbReference type="AlphaFoldDB" id="R1IUB6"/>
<dbReference type="RefSeq" id="WP_002539999.1">
    <property type="nucleotide sequence ID" value="NZ_ANFM02000027.1"/>
</dbReference>
<dbReference type="EMBL" id="ANFM02000027">
    <property type="protein sequence ID" value="EOD78905.1"/>
    <property type="molecule type" value="Genomic_DNA"/>
</dbReference>
<proteinExistence type="predicted"/>
<evidence type="ECO:0000313" key="2">
    <source>
        <dbReference type="EMBL" id="EOD78905.1"/>
    </source>
</evidence>
<evidence type="ECO:0000313" key="3">
    <source>
        <dbReference type="Proteomes" id="UP000011223"/>
    </source>
</evidence>
<organism evidence="2 3">
    <name type="scientific">Grimontia indica</name>
    <dbReference type="NCBI Taxonomy" id="1056512"/>
    <lineage>
        <taxon>Bacteria</taxon>
        <taxon>Pseudomonadati</taxon>
        <taxon>Pseudomonadota</taxon>
        <taxon>Gammaproteobacteria</taxon>
        <taxon>Vibrionales</taxon>
        <taxon>Vibrionaceae</taxon>
        <taxon>Grimontia</taxon>
    </lineage>
</organism>
<dbReference type="eggNOG" id="ENOG5031PQD">
    <property type="taxonomic scope" value="Bacteria"/>
</dbReference>
<reference evidence="2 3" key="1">
    <citation type="journal article" date="2014" name="PLoS ONE">
        <title>Grimontia indica AK16(T), sp. nov., Isolated from a Seawater Sample Reports the Presence of Pathogenic Genes Similar to Vibrio Genus.</title>
        <authorList>
            <person name="Singh A."/>
            <person name="Vaidya B."/>
            <person name="Khatri I."/>
            <person name="Srinivas T.N."/>
            <person name="Subramanian S."/>
            <person name="Korpole S."/>
            <person name="Pinnaka A.K."/>
        </authorList>
    </citation>
    <scope>NUCLEOTIDE SEQUENCE [LARGE SCALE GENOMIC DNA]</scope>
    <source>
        <strain evidence="2 3">AK16</strain>
    </source>
</reference>
<gene>
    <name evidence="2" type="ORF">D515_02412</name>
</gene>
<feature type="chain" id="PRO_5004352831" evidence="1">
    <location>
        <begin position="20"/>
        <end position="102"/>
    </location>
</feature>
<comment type="caution">
    <text evidence="2">The sequence shown here is derived from an EMBL/GenBank/DDBJ whole genome shotgun (WGS) entry which is preliminary data.</text>
</comment>
<feature type="signal peptide" evidence="1">
    <location>
        <begin position="1"/>
        <end position="19"/>
    </location>
</feature>